<evidence type="ECO:0000313" key="1">
    <source>
        <dbReference type="EMBL" id="KKN19411.1"/>
    </source>
</evidence>
<name>A0A0F9R289_9ZZZZ</name>
<protein>
    <submittedName>
        <fullName evidence="1">Uncharacterized protein</fullName>
    </submittedName>
</protein>
<sequence length="61" mass="6523">MSDIIADTVAGFMDEMNIKLAYDKDGCQCPMCQPVSEPVGRPKAVNLPAIAKEAVRSEGPI</sequence>
<comment type="caution">
    <text evidence="1">The sequence shown here is derived from an EMBL/GenBank/DDBJ whole genome shotgun (WGS) entry which is preliminary data.</text>
</comment>
<dbReference type="AlphaFoldDB" id="A0A0F9R289"/>
<gene>
    <name evidence="1" type="ORF">LCGC14_0946220</name>
</gene>
<dbReference type="EMBL" id="LAZR01003339">
    <property type="protein sequence ID" value="KKN19411.1"/>
    <property type="molecule type" value="Genomic_DNA"/>
</dbReference>
<accession>A0A0F9R289</accession>
<organism evidence="1">
    <name type="scientific">marine sediment metagenome</name>
    <dbReference type="NCBI Taxonomy" id="412755"/>
    <lineage>
        <taxon>unclassified sequences</taxon>
        <taxon>metagenomes</taxon>
        <taxon>ecological metagenomes</taxon>
    </lineage>
</organism>
<proteinExistence type="predicted"/>
<reference evidence="1" key="1">
    <citation type="journal article" date="2015" name="Nature">
        <title>Complex archaea that bridge the gap between prokaryotes and eukaryotes.</title>
        <authorList>
            <person name="Spang A."/>
            <person name="Saw J.H."/>
            <person name="Jorgensen S.L."/>
            <person name="Zaremba-Niedzwiedzka K."/>
            <person name="Martijn J."/>
            <person name="Lind A.E."/>
            <person name="van Eijk R."/>
            <person name="Schleper C."/>
            <person name="Guy L."/>
            <person name="Ettema T.J."/>
        </authorList>
    </citation>
    <scope>NUCLEOTIDE SEQUENCE</scope>
</reference>